<evidence type="ECO:0000259" key="1">
    <source>
        <dbReference type="Pfam" id="PF03551"/>
    </source>
</evidence>
<protein>
    <submittedName>
        <fullName evidence="2">PadR family transcriptional regulator</fullName>
    </submittedName>
</protein>
<organism evidence="2 3">
    <name type="scientific">Anaerobacillus arseniciselenatis</name>
    <dbReference type="NCBI Taxonomy" id="85682"/>
    <lineage>
        <taxon>Bacteria</taxon>
        <taxon>Bacillati</taxon>
        <taxon>Bacillota</taxon>
        <taxon>Bacilli</taxon>
        <taxon>Bacillales</taxon>
        <taxon>Bacillaceae</taxon>
        <taxon>Anaerobacillus</taxon>
    </lineage>
</organism>
<dbReference type="PROSITE" id="PS01117">
    <property type="entry name" value="HTH_MARR_1"/>
    <property type="match status" value="1"/>
</dbReference>
<dbReference type="InterPro" id="IPR023187">
    <property type="entry name" value="Tscrpt_reg_MarR-type_CS"/>
</dbReference>
<dbReference type="InterPro" id="IPR052509">
    <property type="entry name" value="Metal_resp_DNA-bind_regulator"/>
</dbReference>
<dbReference type="Proteomes" id="UP000180098">
    <property type="component" value="Unassembled WGS sequence"/>
</dbReference>
<dbReference type="PANTHER" id="PTHR33169:SF13">
    <property type="entry name" value="PADR-FAMILY TRANSCRIPTIONAL REGULATOR"/>
    <property type="match status" value="1"/>
</dbReference>
<evidence type="ECO:0000313" key="2">
    <source>
        <dbReference type="EMBL" id="OIJ15175.1"/>
    </source>
</evidence>
<gene>
    <name evidence="2" type="ORF">BKP35_04815</name>
</gene>
<sequence length="113" mass="12652">MARSDALKSGELTDSAYYILMSLLEARHGYLIMKWIEEITDGQLSVGPASLYTTLKKLLDGEFIEELSGADDGKRKTYVTTEKGLTLLKKEVERRRDMVLHAETVLAELQGGE</sequence>
<dbReference type="SUPFAM" id="SSF46785">
    <property type="entry name" value="Winged helix' DNA-binding domain"/>
    <property type="match status" value="1"/>
</dbReference>
<dbReference type="EMBL" id="MLQQ01000002">
    <property type="protein sequence ID" value="OIJ15175.1"/>
    <property type="molecule type" value="Genomic_DNA"/>
</dbReference>
<dbReference type="InterPro" id="IPR005149">
    <property type="entry name" value="Tscrpt_reg_PadR_N"/>
</dbReference>
<dbReference type="PANTHER" id="PTHR33169">
    <property type="entry name" value="PADR-FAMILY TRANSCRIPTIONAL REGULATOR"/>
    <property type="match status" value="1"/>
</dbReference>
<dbReference type="Pfam" id="PF03551">
    <property type="entry name" value="PadR"/>
    <property type="match status" value="1"/>
</dbReference>
<name>A0A1S2LUY7_9BACI</name>
<dbReference type="RefSeq" id="WP_071312279.1">
    <property type="nucleotide sequence ID" value="NZ_MLQQ01000002.1"/>
</dbReference>
<dbReference type="AlphaFoldDB" id="A0A1S2LUY7"/>
<dbReference type="OrthoDB" id="9814826at2"/>
<keyword evidence="3" id="KW-1185">Reference proteome</keyword>
<accession>A0A1S2LUY7</accession>
<reference evidence="2 3" key="1">
    <citation type="submission" date="2016-10" db="EMBL/GenBank/DDBJ databases">
        <title>Draft genome sequences of four alkaliphilic bacteria belonging to the Anaerobacillus genus.</title>
        <authorList>
            <person name="Bassil N.M."/>
            <person name="Lloyd J.R."/>
        </authorList>
    </citation>
    <scope>NUCLEOTIDE SEQUENCE [LARGE SCALE GENOMIC DNA]</scope>
    <source>
        <strain evidence="2 3">DSM 15340</strain>
    </source>
</reference>
<dbReference type="InterPro" id="IPR036390">
    <property type="entry name" value="WH_DNA-bd_sf"/>
</dbReference>
<dbReference type="Gene3D" id="1.10.10.10">
    <property type="entry name" value="Winged helix-like DNA-binding domain superfamily/Winged helix DNA-binding domain"/>
    <property type="match status" value="1"/>
</dbReference>
<dbReference type="InterPro" id="IPR036388">
    <property type="entry name" value="WH-like_DNA-bd_sf"/>
</dbReference>
<evidence type="ECO:0000313" key="3">
    <source>
        <dbReference type="Proteomes" id="UP000180098"/>
    </source>
</evidence>
<proteinExistence type="predicted"/>
<comment type="caution">
    <text evidence="2">The sequence shown here is derived from an EMBL/GenBank/DDBJ whole genome shotgun (WGS) entry which is preliminary data.</text>
</comment>
<feature type="domain" description="Transcription regulator PadR N-terminal" evidence="1">
    <location>
        <begin position="25"/>
        <end position="89"/>
    </location>
</feature>